<keyword evidence="6" id="KW-0472">Membrane</keyword>
<keyword evidence="7" id="KW-0732">Signal</keyword>
<name>A0A9W9Y9Z8_9CNID</name>
<gene>
    <name evidence="8" type="ORF">OS493_025532</name>
</gene>
<dbReference type="CDD" id="cd04759">
    <property type="entry name" value="Rib_hydrolase"/>
    <property type="match status" value="1"/>
</dbReference>
<protein>
    <recommendedName>
        <fullName evidence="10">ADP-ribosyl cyclase/cyclic ADP-ribose hydrolase</fullName>
    </recommendedName>
</protein>
<organism evidence="8 9">
    <name type="scientific">Desmophyllum pertusum</name>
    <dbReference type="NCBI Taxonomy" id="174260"/>
    <lineage>
        <taxon>Eukaryota</taxon>
        <taxon>Metazoa</taxon>
        <taxon>Cnidaria</taxon>
        <taxon>Anthozoa</taxon>
        <taxon>Hexacorallia</taxon>
        <taxon>Scleractinia</taxon>
        <taxon>Caryophylliina</taxon>
        <taxon>Caryophylliidae</taxon>
        <taxon>Desmophyllum</taxon>
    </lineage>
</organism>
<feature type="chain" id="PRO_5040761949" description="ADP-ribosyl cyclase/cyclic ADP-ribose hydrolase" evidence="7">
    <location>
        <begin position="20"/>
        <end position="326"/>
    </location>
</feature>
<reference evidence="8" key="1">
    <citation type="submission" date="2023-01" db="EMBL/GenBank/DDBJ databases">
        <title>Genome assembly of the deep-sea coral Lophelia pertusa.</title>
        <authorList>
            <person name="Herrera S."/>
            <person name="Cordes E."/>
        </authorList>
    </citation>
    <scope>NUCLEOTIDE SEQUENCE</scope>
    <source>
        <strain evidence="8">USNM1676648</strain>
        <tissue evidence="8">Polyp</tissue>
    </source>
</reference>
<dbReference type="AlphaFoldDB" id="A0A9W9Y9Z8"/>
<evidence type="ECO:0000256" key="6">
    <source>
        <dbReference type="SAM" id="Phobius"/>
    </source>
</evidence>
<feature type="signal peptide" evidence="7">
    <location>
        <begin position="1"/>
        <end position="19"/>
    </location>
</feature>
<evidence type="ECO:0000256" key="5">
    <source>
        <dbReference type="ARBA" id="ARBA00023157"/>
    </source>
</evidence>
<comment type="similarity">
    <text evidence="1">Belongs to the ADP-ribosyl cyclase family.</text>
</comment>
<dbReference type="GO" id="GO:0016849">
    <property type="term" value="F:phosphorus-oxygen lyase activity"/>
    <property type="evidence" value="ECO:0007669"/>
    <property type="project" value="TreeGrafter"/>
</dbReference>
<evidence type="ECO:0000256" key="1">
    <source>
        <dbReference type="ARBA" id="ARBA00005406"/>
    </source>
</evidence>
<comment type="caution">
    <text evidence="8">The sequence shown here is derived from an EMBL/GenBank/DDBJ whole genome shotgun (WGS) entry which is preliminary data.</text>
</comment>
<proteinExistence type="inferred from homology"/>
<dbReference type="SUPFAM" id="SSF52309">
    <property type="entry name" value="N-(deoxy)ribosyltransferase-like"/>
    <property type="match status" value="1"/>
</dbReference>
<dbReference type="GO" id="GO:0016740">
    <property type="term" value="F:transferase activity"/>
    <property type="evidence" value="ECO:0007669"/>
    <property type="project" value="UniProtKB-KW"/>
</dbReference>
<keyword evidence="6" id="KW-1133">Transmembrane helix</keyword>
<keyword evidence="5" id="KW-1015">Disulfide bond</keyword>
<keyword evidence="2" id="KW-0808">Transferase</keyword>
<dbReference type="EMBL" id="MU827798">
    <property type="protein sequence ID" value="KAJ7328128.1"/>
    <property type="molecule type" value="Genomic_DNA"/>
</dbReference>
<evidence type="ECO:0008006" key="10">
    <source>
        <dbReference type="Google" id="ProtNLM"/>
    </source>
</evidence>
<dbReference type="Proteomes" id="UP001163046">
    <property type="component" value="Unassembled WGS sequence"/>
</dbReference>
<evidence type="ECO:0000256" key="7">
    <source>
        <dbReference type="SAM" id="SignalP"/>
    </source>
</evidence>
<dbReference type="InterPro" id="IPR003193">
    <property type="entry name" value="ADP-ribosyl_cyclase"/>
</dbReference>
<dbReference type="PANTHER" id="PTHR10912:SF7">
    <property type="entry name" value="ADP-RIBOSYL CYCLASE_CYCLIC ADP-RIBOSE HYDROLASE"/>
    <property type="match status" value="1"/>
</dbReference>
<accession>A0A9W9Y9Z8</accession>
<keyword evidence="3" id="KW-0378">Hydrolase</keyword>
<dbReference type="GO" id="GO:0061809">
    <property type="term" value="F:NAD+ nucleosidase activity, cyclic ADP-ribose generating"/>
    <property type="evidence" value="ECO:0007669"/>
    <property type="project" value="InterPro"/>
</dbReference>
<dbReference type="OrthoDB" id="5972199at2759"/>
<evidence type="ECO:0000256" key="3">
    <source>
        <dbReference type="ARBA" id="ARBA00022801"/>
    </source>
</evidence>
<evidence type="ECO:0000313" key="9">
    <source>
        <dbReference type="Proteomes" id="UP001163046"/>
    </source>
</evidence>
<evidence type="ECO:0000256" key="4">
    <source>
        <dbReference type="ARBA" id="ARBA00023027"/>
    </source>
</evidence>
<evidence type="ECO:0000313" key="8">
    <source>
        <dbReference type="EMBL" id="KAJ7328128.1"/>
    </source>
</evidence>
<feature type="transmembrane region" description="Helical" evidence="6">
    <location>
        <begin position="306"/>
        <end position="325"/>
    </location>
</feature>
<dbReference type="GO" id="GO:0005886">
    <property type="term" value="C:plasma membrane"/>
    <property type="evidence" value="ECO:0007669"/>
    <property type="project" value="TreeGrafter"/>
</dbReference>
<keyword evidence="6" id="KW-0812">Transmembrane</keyword>
<evidence type="ECO:0000256" key="2">
    <source>
        <dbReference type="ARBA" id="ARBA00022679"/>
    </source>
</evidence>
<keyword evidence="4" id="KW-0520">NAD</keyword>
<keyword evidence="9" id="KW-1185">Reference proteome</keyword>
<dbReference type="PANTHER" id="PTHR10912">
    <property type="entry name" value="ADP-RIBOSYL CYCLASE"/>
    <property type="match status" value="1"/>
</dbReference>
<dbReference type="Gene3D" id="1.20.82.10">
    <property type="entry name" value="ADP Ribosyl Cyclase, Chain A, domain 1"/>
    <property type="match status" value="1"/>
</dbReference>
<dbReference type="Gene3D" id="3.40.50.720">
    <property type="entry name" value="NAD(P)-binding Rossmann-like Domain"/>
    <property type="match status" value="1"/>
</dbReference>
<dbReference type="Pfam" id="PF02267">
    <property type="entry name" value="Rib_hydrolayse"/>
    <property type="match status" value="1"/>
</dbReference>
<sequence length="326" mass="36905">MTSFASLVGLFLLLSTVHLSVQNKGSTPHIKEIVVGRCYDYQYKKFGLNATTWKNCSKIWEALYGAFAYKNPCNLTFADYKPYFDEVGMADIYNKSLFWSGTYKAVHSYSEFDIRFTTLEDTMAGWIVNELAFCGNGNLSRNTTDGIDYDSCPKWNESCDYTTPFWGQASKIFAENARGIVRVMVNGSRGNHTPAYKRDSFFGKYELPSFHVEKITELVIIVIHTINGMEYERCGKSSIKLLQEDAKDRGISVSCRDDPDDVRHILCADHPLSRECIFLDEAGYRNRTVVRYKCRNPRGLAVSGKASWLLITASVIAAAFTVVNFK</sequence>